<dbReference type="AlphaFoldDB" id="A0A0F9U779"/>
<protein>
    <submittedName>
        <fullName evidence="1">Uncharacterized protein</fullName>
    </submittedName>
</protein>
<evidence type="ECO:0000313" key="1">
    <source>
        <dbReference type="EMBL" id="KKN87459.1"/>
    </source>
</evidence>
<comment type="caution">
    <text evidence="1">The sequence shown here is derived from an EMBL/GenBank/DDBJ whole genome shotgun (WGS) entry which is preliminary data.</text>
</comment>
<name>A0A0F9U779_9ZZZZ</name>
<reference evidence="1" key="1">
    <citation type="journal article" date="2015" name="Nature">
        <title>Complex archaea that bridge the gap between prokaryotes and eukaryotes.</title>
        <authorList>
            <person name="Spang A."/>
            <person name="Saw J.H."/>
            <person name="Jorgensen S.L."/>
            <person name="Zaremba-Niedzwiedzka K."/>
            <person name="Martijn J."/>
            <person name="Lind A.E."/>
            <person name="van Eijk R."/>
            <person name="Schleper C."/>
            <person name="Guy L."/>
            <person name="Ettema T.J."/>
        </authorList>
    </citation>
    <scope>NUCLEOTIDE SEQUENCE</scope>
</reference>
<gene>
    <name evidence="1" type="ORF">LCGC14_0259140</name>
</gene>
<sequence>MKKPRPPRPGQVYWNERNKSMATIYEVSDGMIRATVSQVDDQARPRIKPPRRFFSIAWRQGVPEHCTLQYDPPKRNGE</sequence>
<accession>A0A0F9U779</accession>
<proteinExistence type="predicted"/>
<organism evidence="1">
    <name type="scientific">marine sediment metagenome</name>
    <dbReference type="NCBI Taxonomy" id="412755"/>
    <lineage>
        <taxon>unclassified sequences</taxon>
        <taxon>metagenomes</taxon>
        <taxon>ecological metagenomes</taxon>
    </lineage>
</organism>
<dbReference type="EMBL" id="LAZR01000138">
    <property type="protein sequence ID" value="KKN87459.1"/>
    <property type="molecule type" value="Genomic_DNA"/>
</dbReference>